<dbReference type="PRINTS" id="PR00813">
    <property type="entry name" value="BCTERIALGSPG"/>
</dbReference>
<keyword evidence="4 6" id="KW-1133">Transmembrane helix</keyword>
<feature type="transmembrane region" description="Helical" evidence="6">
    <location>
        <begin position="6"/>
        <end position="26"/>
    </location>
</feature>
<comment type="subcellular location">
    <subcellularLocation>
        <location evidence="1">Membrane</location>
        <topology evidence="1">Single-pass membrane protein</topology>
    </subcellularLocation>
</comment>
<evidence type="ECO:0000313" key="8">
    <source>
        <dbReference type="Proteomes" id="UP000725649"/>
    </source>
</evidence>
<dbReference type="GO" id="GO:0015627">
    <property type="term" value="C:type II protein secretion system complex"/>
    <property type="evidence" value="ECO:0007669"/>
    <property type="project" value="InterPro"/>
</dbReference>
<dbReference type="PROSITE" id="PS00409">
    <property type="entry name" value="PROKAR_NTER_METHYL"/>
    <property type="match status" value="1"/>
</dbReference>
<gene>
    <name evidence="7" type="ORF">E7027_00530</name>
</gene>
<proteinExistence type="predicted"/>
<evidence type="ECO:0000256" key="1">
    <source>
        <dbReference type="ARBA" id="ARBA00004167"/>
    </source>
</evidence>
<dbReference type="InterPro" id="IPR012902">
    <property type="entry name" value="N_methyl_site"/>
</dbReference>
<dbReference type="PANTHER" id="PTHR30093">
    <property type="entry name" value="GENERAL SECRETION PATHWAY PROTEIN G"/>
    <property type="match status" value="1"/>
</dbReference>
<dbReference type="GO" id="GO:0016020">
    <property type="term" value="C:membrane"/>
    <property type="evidence" value="ECO:0007669"/>
    <property type="project" value="UniProtKB-SubCell"/>
</dbReference>
<dbReference type="GO" id="GO:0015628">
    <property type="term" value="P:protein secretion by the type II secretion system"/>
    <property type="evidence" value="ECO:0007669"/>
    <property type="project" value="InterPro"/>
</dbReference>
<organism evidence="7 8">
    <name type="scientific">Candidatus Avelusimicrobium gallicola</name>
    <dbReference type="NCBI Taxonomy" id="2562704"/>
    <lineage>
        <taxon>Bacteria</taxon>
        <taxon>Pseudomonadati</taxon>
        <taxon>Elusimicrobiota</taxon>
        <taxon>Elusimicrobia</taxon>
        <taxon>Elusimicrobiales</taxon>
        <taxon>Elusimicrobiaceae</taxon>
        <taxon>Candidatus Avelusimicrobium</taxon>
    </lineage>
</organism>
<accession>A0A928HI20</accession>
<keyword evidence="5 6" id="KW-0472">Membrane</keyword>
<evidence type="ECO:0000256" key="2">
    <source>
        <dbReference type="ARBA" id="ARBA00022481"/>
    </source>
</evidence>
<evidence type="ECO:0000313" key="7">
    <source>
        <dbReference type="EMBL" id="MBE6420627.1"/>
    </source>
</evidence>
<name>A0A928HI20_9BACT</name>
<evidence type="ECO:0000256" key="5">
    <source>
        <dbReference type="ARBA" id="ARBA00023136"/>
    </source>
</evidence>
<dbReference type="Proteomes" id="UP000725649">
    <property type="component" value="Unassembled WGS sequence"/>
</dbReference>
<dbReference type="InterPro" id="IPR045584">
    <property type="entry name" value="Pilin-like"/>
</dbReference>
<protein>
    <submittedName>
        <fullName evidence="7">Prepilin-type N-terminal cleavage/methylation domain-containing protein</fullName>
    </submittedName>
</protein>
<dbReference type="EMBL" id="SUVG01000001">
    <property type="protein sequence ID" value="MBE6420627.1"/>
    <property type="molecule type" value="Genomic_DNA"/>
</dbReference>
<dbReference type="AlphaFoldDB" id="A0A928HI20"/>
<dbReference type="NCBIfam" id="TIGR02532">
    <property type="entry name" value="IV_pilin_GFxxxE"/>
    <property type="match status" value="1"/>
</dbReference>
<evidence type="ECO:0000256" key="6">
    <source>
        <dbReference type="SAM" id="Phobius"/>
    </source>
</evidence>
<dbReference type="SUPFAM" id="SSF54523">
    <property type="entry name" value="Pili subunits"/>
    <property type="match status" value="1"/>
</dbReference>
<sequence length="158" mass="17590">MEKGFTLIELLVVVLIIGILSAVAMPQYTRAVEKSRATQAMTLVKSIADAQKIYYMANGTYARNFEDLDISMPGNPTGSTFSNGHFTYEVLHPEMIRPFVVGRYIKNGNFTWRINYYLDTEKLVCAAPVSDAEANNLCKSFSTTVVPCVSSDYTCYAL</sequence>
<comment type="caution">
    <text evidence="7">The sequence shown here is derived from an EMBL/GenBank/DDBJ whole genome shotgun (WGS) entry which is preliminary data.</text>
</comment>
<dbReference type="Pfam" id="PF07963">
    <property type="entry name" value="N_methyl"/>
    <property type="match status" value="1"/>
</dbReference>
<dbReference type="Gene3D" id="3.30.700.10">
    <property type="entry name" value="Glycoprotein, Type 4 Pilin"/>
    <property type="match status" value="1"/>
</dbReference>
<keyword evidence="2" id="KW-0488">Methylation</keyword>
<keyword evidence="3 6" id="KW-0812">Transmembrane</keyword>
<dbReference type="InterPro" id="IPR000983">
    <property type="entry name" value="Bac_GSPG_pilin"/>
</dbReference>
<reference evidence="7" key="1">
    <citation type="submission" date="2019-04" db="EMBL/GenBank/DDBJ databases">
        <title>Evolution of Biomass-Degrading Anaerobic Consortia Revealed by Metagenomics.</title>
        <authorList>
            <person name="Peng X."/>
        </authorList>
    </citation>
    <scope>NUCLEOTIDE SEQUENCE</scope>
    <source>
        <strain evidence="7">SIG66</strain>
    </source>
</reference>
<evidence type="ECO:0000256" key="3">
    <source>
        <dbReference type="ARBA" id="ARBA00022692"/>
    </source>
</evidence>
<evidence type="ECO:0000256" key="4">
    <source>
        <dbReference type="ARBA" id="ARBA00022989"/>
    </source>
</evidence>
<dbReference type="PANTHER" id="PTHR30093:SF44">
    <property type="entry name" value="TYPE II SECRETION SYSTEM CORE PROTEIN G"/>
    <property type="match status" value="1"/>
</dbReference>